<reference evidence="1 2" key="1">
    <citation type="submission" date="2016-10" db="EMBL/GenBank/DDBJ databases">
        <authorList>
            <person name="de Groot N.N."/>
        </authorList>
    </citation>
    <scope>NUCLEOTIDE SEQUENCE [LARGE SCALE GENOMIC DNA]</scope>
    <source>
        <strain evidence="1 2">DSM 12130</strain>
    </source>
</reference>
<evidence type="ECO:0000313" key="1">
    <source>
        <dbReference type="EMBL" id="SDP77505.1"/>
    </source>
</evidence>
<protein>
    <submittedName>
        <fullName evidence="1">Uncharacterized protein</fullName>
    </submittedName>
</protein>
<sequence length="102" mass="11464">MFLTKNFLAVVRAISTGGSSRYYCALAVGPPVGRLKKFGVDLTAEIEELKEEVPCAPLRDDLMIQAAQVFKKSALELGYNWQKVNKFIYQDKCRKECDLVGM</sequence>
<dbReference type="AlphaFoldDB" id="A0A1H0VH34"/>
<dbReference type="Proteomes" id="UP000199073">
    <property type="component" value="Unassembled WGS sequence"/>
</dbReference>
<dbReference type="OrthoDB" id="9800167at2"/>
<dbReference type="EMBL" id="FNJI01000049">
    <property type="protein sequence ID" value="SDP77505.1"/>
    <property type="molecule type" value="Genomic_DNA"/>
</dbReference>
<name>A0A1H0VH34_9BACT</name>
<proteinExistence type="predicted"/>
<organism evidence="1 2">
    <name type="scientific">Desulforhopalus singaporensis</name>
    <dbReference type="NCBI Taxonomy" id="91360"/>
    <lineage>
        <taxon>Bacteria</taxon>
        <taxon>Pseudomonadati</taxon>
        <taxon>Thermodesulfobacteriota</taxon>
        <taxon>Desulfobulbia</taxon>
        <taxon>Desulfobulbales</taxon>
        <taxon>Desulfocapsaceae</taxon>
        <taxon>Desulforhopalus</taxon>
    </lineage>
</organism>
<evidence type="ECO:0000313" key="2">
    <source>
        <dbReference type="Proteomes" id="UP000199073"/>
    </source>
</evidence>
<accession>A0A1H0VH34</accession>
<dbReference type="STRING" id="91360.SAMN05660330_04059"/>
<dbReference type="RefSeq" id="WP_092225939.1">
    <property type="nucleotide sequence ID" value="NZ_FNJI01000049.1"/>
</dbReference>
<gene>
    <name evidence="1" type="ORF">SAMN05660330_04059</name>
</gene>
<keyword evidence="2" id="KW-1185">Reference proteome</keyword>